<feature type="region of interest" description="Disordered" evidence="2">
    <location>
        <begin position="389"/>
        <end position="605"/>
    </location>
</feature>
<proteinExistence type="inferred from homology"/>
<reference evidence="4 5" key="1">
    <citation type="submission" date="2016-07" db="EMBL/GenBank/DDBJ databases">
        <title>Pervasive Adenine N6-methylation of Active Genes in Fungi.</title>
        <authorList>
            <consortium name="DOE Joint Genome Institute"/>
            <person name="Mondo S.J."/>
            <person name="Dannebaum R.O."/>
            <person name="Kuo R.C."/>
            <person name="Labutti K."/>
            <person name="Haridas S."/>
            <person name="Kuo A."/>
            <person name="Salamov A."/>
            <person name="Ahrendt S.R."/>
            <person name="Lipzen A."/>
            <person name="Sullivan W."/>
            <person name="Andreopoulos W.B."/>
            <person name="Clum A."/>
            <person name="Lindquist E."/>
            <person name="Daum C."/>
            <person name="Ramamoorthy G.K."/>
            <person name="Gryganskyi A."/>
            <person name="Culley D."/>
            <person name="Magnuson J.K."/>
            <person name="James T.Y."/>
            <person name="O'Malley M.A."/>
            <person name="Stajich J.E."/>
            <person name="Spatafora J.W."/>
            <person name="Visel A."/>
            <person name="Grigoriev I.V."/>
        </authorList>
    </citation>
    <scope>NUCLEOTIDE SEQUENCE [LARGE SCALE GENOMIC DNA]</scope>
    <source>
        <strain evidence="4 5">NRRL 3116</strain>
    </source>
</reference>
<protein>
    <submittedName>
        <fullName evidence="4">Histone chaperone Rttp106-like-domain-containing protein</fullName>
    </submittedName>
</protein>
<evidence type="ECO:0000259" key="3">
    <source>
        <dbReference type="SMART" id="SM01287"/>
    </source>
</evidence>
<dbReference type="RefSeq" id="XP_021881796.1">
    <property type="nucleotide sequence ID" value="XM_022023952.1"/>
</dbReference>
<sequence>MTLSPQLVTATIQDDKDLAKAVQDLVTTYPDTAGVMTRLLTYFQIKQSGSPSKPVQGIAQYFNRTPSEATTTGSNISTAVATAPAKLNTTIEDIGPAIYSTSPQSFLHPIRKKLVLSFHQRDLALISAANNTNNTEIICSAPYESLYRVIAVPFLERTTKQTALILFFKHSGISTGSSKDAVWAVPLADDGKDFTLEFHKQHQQLVGLEDDLRSMSADSSVVATNKKKQTPPIPFITGSKRPDPIIISILSYFLHRSNPTNYNSSAIDIIASRTQAYPNFSAHLKSNQGTMYLLPTGILFAFRKPILFMRSAVIEAIGFHSVTSRTFDMEIVMDNTSGNATTEDLEGVPQETKGDNRRVVGFSMIDTKEFGQVEEWIKKAGIRDRSLSADLKAKDKGPTTASSSASSKKRERAADDDDLMSESASQSSQQSEANTKKKQRGIAAGAGAGAAAGATISANPLDDDDDDEDDEDFAPESEDEIMEEYDSDAEGSDSDNENGEDVSTTNKKKSKKQQVVEEDDEEDLEEESLGEDTDEDEDEDEDEDDDGGGDGDEEEEDVDGGGNDNDHDGQEEEDEDELEEEDEDIEAPSRHRNDDEEEVDELDED</sequence>
<dbReference type="InterPro" id="IPR013719">
    <property type="entry name" value="RTT106/SPT16-like_middle_dom"/>
</dbReference>
<dbReference type="STRING" id="64571.A0A1Y2GNW4"/>
<feature type="compositionally biased region" description="Acidic residues" evidence="2">
    <location>
        <begin position="516"/>
        <end position="559"/>
    </location>
</feature>
<feature type="compositionally biased region" description="Acidic residues" evidence="2">
    <location>
        <begin position="461"/>
        <end position="500"/>
    </location>
</feature>
<dbReference type="InParanoid" id="A0A1Y2GNW4"/>
<dbReference type="Proteomes" id="UP000193648">
    <property type="component" value="Unassembled WGS sequence"/>
</dbReference>
<gene>
    <name evidence="4" type="ORF">BCR41DRAFT_352448</name>
</gene>
<feature type="compositionally biased region" description="Low complexity" evidence="2">
    <location>
        <begin position="421"/>
        <end position="433"/>
    </location>
</feature>
<dbReference type="PANTHER" id="PTHR45849">
    <property type="entry name" value="FACT COMPLEX SUBUNIT SSRP1"/>
    <property type="match status" value="1"/>
</dbReference>
<dbReference type="InterPro" id="IPR050454">
    <property type="entry name" value="RTT106/SSRP1_HistChap/FACT"/>
</dbReference>
<dbReference type="EMBL" id="MCFF01000016">
    <property type="protein sequence ID" value="ORZ17409.1"/>
    <property type="molecule type" value="Genomic_DNA"/>
</dbReference>
<dbReference type="GO" id="GO:0042393">
    <property type="term" value="F:histone binding"/>
    <property type="evidence" value="ECO:0007669"/>
    <property type="project" value="TreeGrafter"/>
</dbReference>
<evidence type="ECO:0000313" key="4">
    <source>
        <dbReference type="EMBL" id="ORZ17409.1"/>
    </source>
</evidence>
<dbReference type="PANTHER" id="PTHR45849:SF3">
    <property type="entry name" value="HISTONE CHAPERONE RTT106"/>
    <property type="match status" value="1"/>
</dbReference>
<organism evidence="4 5">
    <name type="scientific">Lobosporangium transversale</name>
    <dbReference type="NCBI Taxonomy" id="64571"/>
    <lineage>
        <taxon>Eukaryota</taxon>
        <taxon>Fungi</taxon>
        <taxon>Fungi incertae sedis</taxon>
        <taxon>Mucoromycota</taxon>
        <taxon>Mortierellomycotina</taxon>
        <taxon>Mortierellomycetes</taxon>
        <taxon>Mortierellales</taxon>
        <taxon>Mortierellaceae</taxon>
        <taxon>Lobosporangium</taxon>
    </lineage>
</organism>
<feature type="compositionally biased region" description="Acidic residues" evidence="2">
    <location>
        <begin position="569"/>
        <end position="586"/>
    </location>
</feature>
<comment type="similarity">
    <text evidence="1">Belongs to the RTT106 family.</text>
</comment>
<evidence type="ECO:0000256" key="1">
    <source>
        <dbReference type="ARBA" id="ARBA00006159"/>
    </source>
</evidence>
<dbReference type="GeneID" id="33565796"/>
<comment type="caution">
    <text evidence="4">The sequence shown here is derived from an EMBL/GenBank/DDBJ whole genome shotgun (WGS) entry which is preliminary data.</text>
</comment>
<dbReference type="Gene3D" id="2.30.29.30">
    <property type="entry name" value="Pleckstrin-homology domain (PH domain)/Phosphotyrosine-binding domain (PTB)"/>
    <property type="match status" value="1"/>
</dbReference>
<dbReference type="GO" id="GO:0031491">
    <property type="term" value="F:nucleosome binding"/>
    <property type="evidence" value="ECO:0007669"/>
    <property type="project" value="TreeGrafter"/>
</dbReference>
<accession>A0A1Y2GNW4</accession>
<dbReference type="InterPro" id="IPR011993">
    <property type="entry name" value="PH-like_dom_sf"/>
</dbReference>
<dbReference type="AlphaFoldDB" id="A0A1Y2GNW4"/>
<dbReference type="OrthoDB" id="75754at2759"/>
<dbReference type="SMART" id="SM01287">
    <property type="entry name" value="Rtt106"/>
    <property type="match status" value="1"/>
</dbReference>
<dbReference type="Pfam" id="PF08512">
    <property type="entry name" value="Rttp106-like_middle"/>
    <property type="match status" value="1"/>
</dbReference>
<feature type="compositionally biased region" description="Acidic residues" evidence="2">
    <location>
        <begin position="595"/>
        <end position="605"/>
    </location>
</feature>
<dbReference type="SUPFAM" id="SSF50729">
    <property type="entry name" value="PH domain-like"/>
    <property type="match status" value="1"/>
</dbReference>
<name>A0A1Y2GNW4_9FUNG</name>
<evidence type="ECO:0000313" key="5">
    <source>
        <dbReference type="Proteomes" id="UP000193648"/>
    </source>
</evidence>
<keyword evidence="5" id="KW-1185">Reference proteome</keyword>
<feature type="domain" description="Histone chaperone RTT106/FACT complex subunit SPT16-like middle" evidence="3">
    <location>
        <begin position="277"/>
        <end position="387"/>
    </location>
</feature>
<evidence type="ECO:0000256" key="2">
    <source>
        <dbReference type="SAM" id="MobiDB-lite"/>
    </source>
</evidence>